<reference evidence="1" key="1">
    <citation type="submission" date="2012-12" db="EMBL/GenBank/DDBJ databases">
        <title>Identification and characterization of a phenylalanine ammonia-lyase gene family in Isatis indigotica Fort.</title>
        <authorList>
            <person name="Liu Q."/>
            <person name="Chen J."/>
            <person name="Zhou X."/>
            <person name="Di P."/>
            <person name="Xiao Y."/>
            <person name="Xuan H."/>
            <person name="Zhang L."/>
            <person name="Chen W."/>
        </authorList>
    </citation>
    <scope>NUCLEOTIDE SEQUENCE</scope>
    <source>
        <tissue evidence="1">Salivary gland</tissue>
    </source>
</reference>
<dbReference type="AlphaFoldDB" id="A0A0K8RLQ2"/>
<accession>A0A0K8RLQ2</accession>
<name>A0A0K8RLQ2_IXORI</name>
<dbReference type="EMBL" id="GADI01001771">
    <property type="protein sequence ID" value="JAA72037.1"/>
    <property type="molecule type" value="mRNA"/>
</dbReference>
<organism evidence="1">
    <name type="scientific">Ixodes ricinus</name>
    <name type="common">Common tick</name>
    <name type="synonym">Acarus ricinus</name>
    <dbReference type="NCBI Taxonomy" id="34613"/>
    <lineage>
        <taxon>Eukaryota</taxon>
        <taxon>Metazoa</taxon>
        <taxon>Ecdysozoa</taxon>
        <taxon>Arthropoda</taxon>
        <taxon>Chelicerata</taxon>
        <taxon>Arachnida</taxon>
        <taxon>Acari</taxon>
        <taxon>Parasitiformes</taxon>
        <taxon>Ixodida</taxon>
        <taxon>Ixodoidea</taxon>
        <taxon>Ixodidae</taxon>
        <taxon>Ixodinae</taxon>
        <taxon>Ixodes</taxon>
    </lineage>
</organism>
<sequence>MAIPGMEIPALTRVSKCATGYRVAVGRIQSGCPAGLSQIAPQLAATYGDMQGSTLLNNNLRNPGSIPACATLYYCHGLPPLLKTNRCQAPQPCFYPSFNFGLHK</sequence>
<proteinExistence type="evidence at transcript level"/>
<evidence type="ECO:0000313" key="1">
    <source>
        <dbReference type="EMBL" id="JAA72037.1"/>
    </source>
</evidence>
<protein>
    <submittedName>
        <fullName evidence="1">Putative secreted protein</fullName>
    </submittedName>
</protein>